<reference evidence="1 2" key="1">
    <citation type="journal article" date="2019" name="Nat. Plants">
        <title>Genome sequencing of Musa balbisiana reveals subgenome evolution and function divergence in polyploid bananas.</title>
        <authorList>
            <person name="Yao X."/>
        </authorList>
    </citation>
    <scope>NUCLEOTIDE SEQUENCE [LARGE SCALE GENOMIC DNA]</scope>
    <source>
        <strain evidence="2">cv. DH-PKW</strain>
        <tissue evidence="1">Leaves</tissue>
    </source>
</reference>
<dbReference type="InterPro" id="IPR008586">
    <property type="entry name" value="DUF868_pln"/>
</dbReference>
<evidence type="ECO:0000313" key="1">
    <source>
        <dbReference type="EMBL" id="THU43991.1"/>
    </source>
</evidence>
<keyword evidence="2" id="KW-1185">Reference proteome</keyword>
<dbReference type="EMBL" id="PYDT01000011">
    <property type="protein sequence ID" value="THU43991.1"/>
    <property type="molecule type" value="Genomic_DNA"/>
</dbReference>
<organism evidence="1 2">
    <name type="scientific">Musa balbisiana</name>
    <name type="common">Banana</name>
    <dbReference type="NCBI Taxonomy" id="52838"/>
    <lineage>
        <taxon>Eukaryota</taxon>
        <taxon>Viridiplantae</taxon>
        <taxon>Streptophyta</taxon>
        <taxon>Embryophyta</taxon>
        <taxon>Tracheophyta</taxon>
        <taxon>Spermatophyta</taxon>
        <taxon>Magnoliopsida</taxon>
        <taxon>Liliopsida</taxon>
        <taxon>Zingiberales</taxon>
        <taxon>Musaceae</taxon>
        <taxon>Musa</taxon>
    </lineage>
</organism>
<comment type="caution">
    <text evidence="1">The sequence shown here is derived from an EMBL/GenBank/DDBJ whole genome shotgun (WGS) entry which is preliminary data.</text>
</comment>
<accession>A0A4S8I812</accession>
<protein>
    <recommendedName>
        <fullName evidence="3">DUF868 domain-containing protein</fullName>
    </recommendedName>
</protein>
<evidence type="ECO:0008006" key="3">
    <source>
        <dbReference type="Google" id="ProtNLM"/>
    </source>
</evidence>
<evidence type="ECO:0000313" key="2">
    <source>
        <dbReference type="Proteomes" id="UP000317650"/>
    </source>
</evidence>
<name>A0A4S8I812_MUSBA</name>
<dbReference type="Pfam" id="PF05910">
    <property type="entry name" value="DUF868"/>
    <property type="match status" value="1"/>
</dbReference>
<dbReference type="PANTHER" id="PTHR31972">
    <property type="entry name" value="EXPRESSED PROTEIN"/>
    <property type="match status" value="1"/>
</dbReference>
<dbReference type="Proteomes" id="UP000317650">
    <property type="component" value="Chromosome 2"/>
</dbReference>
<dbReference type="PANTHER" id="PTHR31972:SF12">
    <property type="entry name" value="OS01G0909400 PROTEIN"/>
    <property type="match status" value="1"/>
</dbReference>
<gene>
    <name evidence="1" type="ORF">C4D60_Mb02t02670</name>
</gene>
<dbReference type="AlphaFoldDB" id="A0A4S8I812"/>
<sequence>MFGEKMAGIGWKAKRADHLSTLLQRSKSSHCEKEPKTKKLLLTCAVGSRELLSLFASVVQFRFGKNMQDLFPVPSCFSSGEKLSQDVLPAAAAPAPATRSRQSMVVSVYRSRIGGETVEVFWDLHSAKFCNEPEPQSDYYVAVVSEGEVVLLLGDLRKEAYRRTSSRPSLIEAVLVARKEHVFGKKRFATRSRFHDKGSRHEISVECSNGGGGGGNMDLDMEIKIDGNVVIHVKHLQWKFRGNDSISIDKRRVEVYWDVHGWLFASGLRHALFIFKPESLSSAGGGGTLKSKGIMTKAEGTIYAANQLSQSENKALNSWLSKCVMILHAIKQL</sequence>
<proteinExistence type="predicted"/>